<gene>
    <name evidence="1" type="ORF">J7T54_006847</name>
</gene>
<reference evidence="1" key="2">
    <citation type="submission" date="2022-07" db="EMBL/GenBank/DDBJ databases">
        <authorList>
            <person name="Goncalves M.F.M."/>
            <person name="Hilario S."/>
            <person name="Van De Peer Y."/>
            <person name="Esteves A.C."/>
            <person name="Alves A."/>
        </authorList>
    </citation>
    <scope>NUCLEOTIDE SEQUENCE</scope>
    <source>
        <strain evidence="1">MUM 19.33</strain>
    </source>
</reference>
<accession>A0A9P9Y908</accession>
<sequence length="243" mass="27047">MLVISGVSTNLTPSDFHRLAPKSLSAWNDGVKMVTLKPKGCYLVTFASAEAATAYSLKLQRLQAIARWKYDVPNGLWEATLPAHLHSPEGLPAAQELSALTMVTPSQPSIMIQRKRTSNKPAAWQRSLQLQLEAAGHGTKPPTVILEMMPGRIHEEALRGEIEADGAQRGEPWDVADPVWLPNTKSWTKAEDHCTSRFALVCETEWEARRFQRHWNGRTLACANKGGQTATQQRMCRVAVLNW</sequence>
<name>A0A9P9Y908_9HYPO</name>
<dbReference type="RefSeq" id="XP_051366061.1">
    <property type="nucleotide sequence ID" value="XM_051507992.1"/>
</dbReference>
<dbReference type="EMBL" id="JAGIXG020000002">
    <property type="protein sequence ID" value="KAI6785205.1"/>
    <property type="molecule type" value="Genomic_DNA"/>
</dbReference>
<protein>
    <submittedName>
        <fullName evidence="1">Uncharacterized protein</fullName>
    </submittedName>
</protein>
<proteinExistence type="predicted"/>
<reference evidence="1" key="1">
    <citation type="journal article" date="2021" name="J Fungi (Basel)">
        <title>Genomic and Metabolomic Analyses of the Marine Fungus Emericellopsis cladophorae: Insights into Saltwater Adaptability Mechanisms and Its Biosynthetic Potential.</title>
        <authorList>
            <person name="Goncalves M.F.M."/>
            <person name="Hilario S."/>
            <person name="Van de Peer Y."/>
            <person name="Esteves A.C."/>
            <person name="Alves A."/>
        </authorList>
    </citation>
    <scope>NUCLEOTIDE SEQUENCE</scope>
    <source>
        <strain evidence="1">MUM 19.33</strain>
    </source>
</reference>
<dbReference type="GeneID" id="75833324"/>
<evidence type="ECO:0000313" key="1">
    <source>
        <dbReference type="EMBL" id="KAI6785205.1"/>
    </source>
</evidence>
<evidence type="ECO:0000313" key="2">
    <source>
        <dbReference type="Proteomes" id="UP001055219"/>
    </source>
</evidence>
<dbReference type="OrthoDB" id="5332316at2759"/>
<dbReference type="Proteomes" id="UP001055219">
    <property type="component" value="Unassembled WGS sequence"/>
</dbReference>
<comment type="caution">
    <text evidence="1">The sequence shown here is derived from an EMBL/GenBank/DDBJ whole genome shotgun (WGS) entry which is preliminary data.</text>
</comment>
<dbReference type="AlphaFoldDB" id="A0A9P9Y908"/>
<organism evidence="1 2">
    <name type="scientific">Emericellopsis cladophorae</name>
    <dbReference type="NCBI Taxonomy" id="2686198"/>
    <lineage>
        <taxon>Eukaryota</taxon>
        <taxon>Fungi</taxon>
        <taxon>Dikarya</taxon>
        <taxon>Ascomycota</taxon>
        <taxon>Pezizomycotina</taxon>
        <taxon>Sordariomycetes</taxon>
        <taxon>Hypocreomycetidae</taxon>
        <taxon>Hypocreales</taxon>
        <taxon>Bionectriaceae</taxon>
        <taxon>Emericellopsis</taxon>
    </lineage>
</organism>
<keyword evidence="2" id="KW-1185">Reference proteome</keyword>